<keyword evidence="2 4" id="KW-0328">Glycosyltransferase</keyword>
<evidence type="ECO:0000313" key="6">
    <source>
        <dbReference type="EMBL" id="CAH0550303.1"/>
    </source>
</evidence>
<dbReference type="SUPFAM" id="SSF53756">
    <property type="entry name" value="UDP-Glycosyltransferase/glycogen phosphorylase"/>
    <property type="match status" value="1"/>
</dbReference>
<organism evidence="6 7">
    <name type="scientific">Brassicogethes aeneus</name>
    <name type="common">Rape pollen beetle</name>
    <name type="synonym">Meligethes aeneus</name>
    <dbReference type="NCBI Taxonomy" id="1431903"/>
    <lineage>
        <taxon>Eukaryota</taxon>
        <taxon>Metazoa</taxon>
        <taxon>Ecdysozoa</taxon>
        <taxon>Arthropoda</taxon>
        <taxon>Hexapoda</taxon>
        <taxon>Insecta</taxon>
        <taxon>Pterygota</taxon>
        <taxon>Neoptera</taxon>
        <taxon>Endopterygota</taxon>
        <taxon>Coleoptera</taxon>
        <taxon>Polyphaga</taxon>
        <taxon>Cucujiformia</taxon>
        <taxon>Nitidulidae</taxon>
        <taxon>Meligethinae</taxon>
        <taxon>Brassicogethes</taxon>
    </lineage>
</organism>
<evidence type="ECO:0000256" key="1">
    <source>
        <dbReference type="ARBA" id="ARBA00009995"/>
    </source>
</evidence>
<proteinExistence type="inferred from homology"/>
<evidence type="ECO:0000256" key="5">
    <source>
        <dbReference type="RuleBase" id="RU362059"/>
    </source>
</evidence>
<keyword evidence="5" id="KW-0472">Membrane</keyword>
<dbReference type="Gene3D" id="3.40.50.2000">
    <property type="entry name" value="Glycogen Phosphorylase B"/>
    <property type="match status" value="1"/>
</dbReference>
<comment type="catalytic activity">
    <reaction evidence="5">
        <text>glucuronate acceptor + UDP-alpha-D-glucuronate = acceptor beta-D-glucuronoside + UDP + H(+)</text>
        <dbReference type="Rhea" id="RHEA:21032"/>
        <dbReference type="ChEBI" id="CHEBI:15378"/>
        <dbReference type="ChEBI" id="CHEBI:58052"/>
        <dbReference type="ChEBI" id="CHEBI:58223"/>
        <dbReference type="ChEBI" id="CHEBI:132367"/>
        <dbReference type="ChEBI" id="CHEBI:132368"/>
        <dbReference type="EC" id="2.4.1.17"/>
    </reaction>
</comment>
<evidence type="ECO:0000256" key="4">
    <source>
        <dbReference type="RuleBase" id="RU003718"/>
    </source>
</evidence>
<name>A0A9P0AV27_BRAAE</name>
<dbReference type="OrthoDB" id="5835829at2759"/>
<keyword evidence="5" id="KW-0732">Signal</keyword>
<evidence type="ECO:0000256" key="3">
    <source>
        <dbReference type="ARBA" id="ARBA00022679"/>
    </source>
</evidence>
<dbReference type="InterPro" id="IPR035595">
    <property type="entry name" value="UDP_glycos_trans_CS"/>
</dbReference>
<accession>A0A9P0AV27</accession>
<feature type="transmembrane region" description="Helical" evidence="5">
    <location>
        <begin position="469"/>
        <end position="494"/>
    </location>
</feature>
<feature type="chain" id="PRO_5040538660" description="UDP-glucuronosyltransferase" evidence="5">
    <location>
        <begin position="20"/>
        <end position="511"/>
    </location>
</feature>
<keyword evidence="3 4" id="KW-0808">Transferase</keyword>
<dbReference type="Pfam" id="PF00201">
    <property type="entry name" value="UDPGT"/>
    <property type="match status" value="1"/>
</dbReference>
<dbReference type="InterPro" id="IPR050271">
    <property type="entry name" value="UDP-glycosyltransferase"/>
</dbReference>
<sequence length="511" mass="58850">MCSKIVLFTIFSVLSISDSARILGIFQTPTTSTQSVFQAIWKELSLKGHQVTVVSPFPLRDKSLVNLTEIDVSGTTKIFLNHDFQFFMNKERSTTSKIEALFNVNYELSEAIFEDDGFKKIYQNPNERFDLIIIQIHINPIFHTLGARFNAPVIGVSSMGGYIGSHFAIGNPNHPALYSEMFLPYHGKLTFSERWYSSFYNMWVRGYLYFKAMPRCNQIARKYLGSNIPDIEDLQKDLSILFLTTNPILYEPRPNVPIIQAISQVHLKPVQPLNQELQSILDNAKNGVIYFSLGSNVQSIYMPERFRRILIETFAELPYTILWKWESEDLPNKPKNVIIKKWLPQQDILAHPNIKVFMTQCGLQSLEESFNAGVPIIGVPFIADQEMNIKRLERYGVGLEINYLSVTKEELKGKILEVANNDKYRKKVVELNSLLNDEPIKGLEKVVWWTEYVLRHNGTKHLRGPTVDIGWVEFLLLDVISVTLIFTVLCLLILKRLICFIFTKKEKLKTK</sequence>
<evidence type="ECO:0000256" key="2">
    <source>
        <dbReference type="ARBA" id="ARBA00022676"/>
    </source>
</evidence>
<dbReference type="InterPro" id="IPR002213">
    <property type="entry name" value="UDP_glucos_trans"/>
</dbReference>
<reference evidence="6" key="1">
    <citation type="submission" date="2021-12" db="EMBL/GenBank/DDBJ databases">
        <authorList>
            <person name="King R."/>
        </authorList>
    </citation>
    <scope>NUCLEOTIDE SEQUENCE</scope>
</reference>
<dbReference type="Proteomes" id="UP001154078">
    <property type="component" value="Chromosome 2"/>
</dbReference>
<dbReference type="PANTHER" id="PTHR48043">
    <property type="entry name" value="EG:EG0003.4 PROTEIN-RELATED"/>
    <property type="match status" value="1"/>
</dbReference>
<gene>
    <name evidence="6" type="ORF">MELIAE_LOCUS3153</name>
</gene>
<dbReference type="AlphaFoldDB" id="A0A9P0AV27"/>
<keyword evidence="5" id="KW-1133">Transmembrane helix</keyword>
<dbReference type="CDD" id="cd03784">
    <property type="entry name" value="GT1_Gtf-like"/>
    <property type="match status" value="1"/>
</dbReference>
<keyword evidence="7" id="KW-1185">Reference proteome</keyword>
<comment type="similarity">
    <text evidence="1 4">Belongs to the UDP-glycosyltransferase family.</text>
</comment>
<dbReference type="GO" id="GO:0016020">
    <property type="term" value="C:membrane"/>
    <property type="evidence" value="ECO:0007669"/>
    <property type="project" value="UniProtKB-SubCell"/>
</dbReference>
<dbReference type="PROSITE" id="PS00375">
    <property type="entry name" value="UDPGT"/>
    <property type="match status" value="1"/>
</dbReference>
<dbReference type="GO" id="GO:0015020">
    <property type="term" value="F:glucuronosyltransferase activity"/>
    <property type="evidence" value="ECO:0007669"/>
    <property type="project" value="UniProtKB-EC"/>
</dbReference>
<dbReference type="FunFam" id="3.40.50.2000:FF:000050">
    <property type="entry name" value="UDP-glucuronosyltransferase"/>
    <property type="match status" value="1"/>
</dbReference>
<evidence type="ECO:0000313" key="7">
    <source>
        <dbReference type="Proteomes" id="UP001154078"/>
    </source>
</evidence>
<feature type="signal peptide" evidence="5">
    <location>
        <begin position="1"/>
        <end position="19"/>
    </location>
</feature>
<protein>
    <recommendedName>
        <fullName evidence="5">UDP-glucuronosyltransferase</fullName>
        <ecNumber evidence="5">2.4.1.17</ecNumber>
    </recommendedName>
</protein>
<keyword evidence="5" id="KW-0812">Transmembrane</keyword>
<dbReference type="EC" id="2.4.1.17" evidence="5"/>
<dbReference type="PANTHER" id="PTHR48043:SF159">
    <property type="entry name" value="EG:EG0003.4 PROTEIN-RELATED"/>
    <property type="match status" value="1"/>
</dbReference>
<dbReference type="EMBL" id="OV121133">
    <property type="protein sequence ID" value="CAH0550303.1"/>
    <property type="molecule type" value="Genomic_DNA"/>
</dbReference>
<comment type="subcellular location">
    <subcellularLocation>
        <location evidence="5">Membrane</location>
        <topology evidence="5">Single-pass membrane protein</topology>
    </subcellularLocation>
</comment>